<dbReference type="AlphaFoldDB" id="A0AAE6Q9G8"/>
<dbReference type="EMBL" id="CP033455">
    <property type="protein sequence ID" value="QGR03804.1"/>
    <property type="molecule type" value="Genomic_DNA"/>
</dbReference>
<proteinExistence type="predicted"/>
<evidence type="ECO:0000313" key="2">
    <source>
        <dbReference type="EMBL" id="QGR03804.1"/>
    </source>
</evidence>
<keyword evidence="1" id="KW-0472">Membrane</keyword>
<keyword evidence="1" id="KW-0812">Transmembrane</keyword>
<organism evidence="2 3">
    <name type="scientific">Ehrlichia ruminantium</name>
    <name type="common">heartwater rickettsia</name>
    <name type="synonym">Cowdria ruminantium</name>
    <dbReference type="NCBI Taxonomy" id="779"/>
    <lineage>
        <taxon>Bacteria</taxon>
        <taxon>Pseudomonadati</taxon>
        <taxon>Pseudomonadota</taxon>
        <taxon>Alphaproteobacteria</taxon>
        <taxon>Rickettsiales</taxon>
        <taxon>Anaplasmataceae</taxon>
        <taxon>Ehrlichia</taxon>
    </lineage>
</organism>
<dbReference type="Proteomes" id="UP000422822">
    <property type="component" value="Chromosome"/>
</dbReference>
<protein>
    <submittedName>
        <fullName evidence="2">Uncharacterized protein</fullName>
    </submittedName>
</protein>
<evidence type="ECO:0000256" key="1">
    <source>
        <dbReference type="SAM" id="Phobius"/>
    </source>
</evidence>
<gene>
    <name evidence="2" type="ORF">EDL80_04565</name>
</gene>
<name>A0AAE6Q9G8_EHRRU</name>
<accession>A0AAE6Q9G8</accession>
<feature type="transmembrane region" description="Helical" evidence="1">
    <location>
        <begin position="99"/>
        <end position="123"/>
    </location>
</feature>
<keyword evidence="3" id="KW-1185">Reference proteome</keyword>
<feature type="transmembrane region" description="Helical" evidence="1">
    <location>
        <begin position="52"/>
        <end position="78"/>
    </location>
</feature>
<dbReference type="RefSeq" id="WP_158406992.1">
    <property type="nucleotide sequence ID" value="NZ_CP033454.1"/>
</dbReference>
<evidence type="ECO:0000313" key="3">
    <source>
        <dbReference type="Proteomes" id="UP000422822"/>
    </source>
</evidence>
<keyword evidence="1" id="KW-1133">Transmembrane helix</keyword>
<sequence>MLAFTKSKQHEQAKAAALLLALLSFAIAIYCTTSLMKQFSAPGLLKNPHFIALIVAAAAFIASLIAVGIISHFNNSYIKKEKEKPENRFAQYYGHAHNMSTVVLAASAAVSLVMSSALFGSILQGAENGIIGALASTTNPLCIGLFVSLAILACSIMALAIKSVIAQDTQYNYIFIHSDKPLTEKGIEKVCDSFVEEPYIIQFISVNHQSQQAQAGHQ</sequence>
<feature type="transmembrane region" description="Helical" evidence="1">
    <location>
        <begin position="143"/>
        <end position="161"/>
    </location>
</feature>
<reference evidence="2 3" key="1">
    <citation type="submission" date="2018-10" db="EMBL/GenBank/DDBJ databases">
        <title>Propagation and draft genome sequences of three atypical Erhlichia ruminantium isolates.</title>
        <authorList>
            <person name="Liebenberg J."/>
            <person name="Steyn H."/>
            <person name="Josemans A."/>
            <person name="Zweygarth E."/>
        </authorList>
    </citation>
    <scope>NUCLEOTIDE SEQUENCE [LARGE SCALE GENOMIC DNA]</scope>
    <source>
        <strain evidence="2 3">Omatjenne</strain>
    </source>
</reference>